<evidence type="ECO:0000313" key="3">
    <source>
        <dbReference type="EMBL" id="KAL2859832.1"/>
    </source>
</evidence>
<evidence type="ECO:0000313" key="4">
    <source>
        <dbReference type="Proteomes" id="UP001610432"/>
    </source>
</evidence>
<reference evidence="3 4" key="1">
    <citation type="submission" date="2024-07" db="EMBL/GenBank/DDBJ databases">
        <title>Section-level genome sequencing and comparative genomics of Aspergillus sections Usti and Cavernicolus.</title>
        <authorList>
            <consortium name="Lawrence Berkeley National Laboratory"/>
            <person name="Nybo J.L."/>
            <person name="Vesth T.C."/>
            <person name="Theobald S."/>
            <person name="Frisvad J.C."/>
            <person name="Larsen T.O."/>
            <person name="Kjaerboelling I."/>
            <person name="Rothschild-Mancinelli K."/>
            <person name="Lyhne E.K."/>
            <person name="Kogle M.E."/>
            <person name="Barry K."/>
            <person name="Clum A."/>
            <person name="Na H."/>
            <person name="Ledsgaard L."/>
            <person name="Lin J."/>
            <person name="Lipzen A."/>
            <person name="Kuo A."/>
            <person name="Riley R."/>
            <person name="Mondo S."/>
            <person name="Labutti K."/>
            <person name="Haridas S."/>
            <person name="Pangalinan J."/>
            <person name="Salamov A.A."/>
            <person name="Simmons B.A."/>
            <person name="Magnuson J.K."/>
            <person name="Chen J."/>
            <person name="Drula E."/>
            <person name="Henrissat B."/>
            <person name="Wiebenga A."/>
            <person name="Lubbers R.J."/>
            <person name="Gomes A.C."/>
            <person name="Macurrencykelacurrency M.R."/>
            <person name="Stajich J."/>
            <person name="Grigoriev I.V."/>
            <person name="Mortensen U.H."/>
            <person name="De Vries R.P."/>
            <person name="Baker S.E."/>
            <person name="Andersen M.R."/>
        </authorList>
    </citation>
    <scope>NUCLEOTIDE SEQUENCE [LARGE SCALE GENOMIC DNA]</scope>
    <source>
        <strain evidence="3 4">CBS 449.75</strain>
    </source>
</reference>
<dbReference type="EMBL" id="JBFXLQ010000106">
    <property type="protein sequence ID" value="KAL2859832.1"/>
    <property type="molecule type" value="Genomic_DNA"/>
</dbReference>
<proteinExistence type="predicted"/>
<keyword evidence="4" id="KW-1185">Reference proteome</keyword>
<dbReference type="InterPro" id="IPR029058">
    <property type="entry name" value="AB_hydrolase_fold"/>
</dbReference>
<organism evidence="3 4">
    <name type="scientific">Aspergillus lucknowensis</name>
    <dbReference type="NCBI Taxonomy" id="176173"/>
    <lineage>
        <taxon>Eukaryota</taxon>
        <taxon>Fungi</taxon>
        <taxon>Dikarya</taxon>
        <taxon>Ascomycota</taxon>
        <taxon>Pezizomycotina</taxon>
        <taxon>Eurotiomycetes</taxon>
        <taxon>Eurotiomycetidae</taxon>
        <taxon>Eurotiales</taxon>
        <taxon>Aspergillaceae</taxon>
        <taxon>Aspergillus</taxon>
        <taxon>Aspergillus subgen. Nidulantes</taxon>
    </lineage>
</organism>
<accession>A0ABR4L647</accession>
<feature type="domain" description="Alpha/beta hydrolase fold-3" evidence="2">
    <location>
        <begin position="93"/>
        <end position="327"/>
    </location>
</feature>
<protein>
    <submittedName>
        <fullName evidence="3">Alpha/Beta hydrolase protein</fullName>
    </submittedName>
</protein>
<evidence type="ECO:0000256" key="1">
    <source>
        <dbReference type="ARBA" id="ARBA00022801"/>
    </source>
</evidence>
<dbReference type="GeneID" id="98149239"/>
<dbReference type="InterPro" id="IPR013094">
    <property type="entry name" value="AB_hydrolase_3"/>
</dbReference>
<dbReference type="PANTHER" id="PTHR48081">
    <property type="entry name" value="AB HYDROLASE SUPERFAMILY PROTEIN C4A8.06C"/>
    <property type="match status" value="1"/>
</dbReference>
<name>A0ABR4L647_9EURO</name>
<dbReference type="RefSeq" id="XP_070880388.1">
    <property type="nucleotide sequence ID" value="XM_071034167.1"/>
</dbReference>
<comment type="caution">
    <text evidence="3">The sequence shown here is derived from an EMBL/GenBank/DDBJ whole genome shotgun (WGS) entry which is preliminary data.</text>
</comment>
<dbReference type="Pfam" id="PF07859">
    <property type="entry name" value="Abhydrolase_3"/>
    <property type="match status" value="1"/>
</dbReference>
<evidence type="ECO:0000259" key="2">
    <source>
        <dbReference type="Pfam" id="PF07859"/>
    </source>
</evidence>
<gene>
    <name evidence="3" type="ORF">BJX67DRAFT_387045</name>
</gene>
<dbReference type="SUPFAM" id="SSF53474">
    <property type="entry name" value="alpha/beta-Hydrolases"/>
    <property type="match status" value="1"/>
</dbReference>
<dbReference type="Proteomes" id="UP001610432">
    <property type="component" value="Unassembled WGS sequence"/>
</dbReference>
<dbReference type="GO" id="GO:0016787">
    <property type="term" value="F:hydrolase activity"/>
    <property type="evidence" value="ECO:0007669"/>
    <property type="project" value="UniProtKB-KW"/>
</dbReference>
<dbReference type="PANTHER" id="PTHR48081:SF8">
    <property type="entry name" value="ALPHA_BETA HYDROLASE FOLD-3 DOMAIN-CONTAINING PROTEIN-RELATED"/>
    <property type="match status" value="1"/>
</dbReference>
<keyword evidence="1 3" id="KW-0378">Hydrolase</keyword>
<sequence>MADFSEYTGPSDEWIALERTLPEPMSGLTIEQLKAVTNKDREDLAAREMVEQGLQSRVIFSDHSIPTRDASALKARTYRPAGVSASQRLPVYIHLHGGGFLFGTLSSEDSICSRIVVALAEQDAAPLPVVVVNVDYRHTPEHRYPTAWNDVEDALHWVHDHLDEIGGDGANVLMGGISAGAWLTASTTLAQHLGENKELASRPKIKGQVLMIPALVHYECCEPQIMSLRDPQVSSWVQNRDAPILPLDRVKLFTELLEVRGGKEMEGDLRLNPGNVRAEQVCGLPPTTIAVAGRDPLRDEGLLYARLLSENGVPTRTSIFKGIPHGFRRYGDQLSVSKKWDEVMADGIRWALREPVSEPFSIQDF</sequence>
<dbReference type="InterPro" id="IPR050300">
    <property type="entry name" value="GDXG_lipolytic_enzyme"/>
</dbReference>
<dbReference type="Gene3D" id="3.40.50.1820">
    <property type="entry name" value="alpha/beta hydrolase"/>
    <property type="match status" value="1"/>
</dbReference>